<dbReference type="InterPro" id="IPR046505">
    <property type="entry name" value="DUF6683"/>
</dbReference>
<gene>
    <name evidence="2" type="ORF">DZC73_11140</name>
</gene>
<dbReference type="Proteomes" id="UP000267464">
    <property type="component" value="Unassembled WGS sequence"/>
</dbReference>
<reference evidence="2 3" key="1">
    <citation type="submission" date="2018-08" db="EMBL/GenBank/DDBJ databases">
        <authorList>
            <person name="Khan S.A."/>
            <person name="Jeon C.O."/>
            <person name="Chun B.H."/>
            <person name="Jeong S.E."/>
        </authorList>
    </citation>
    <scope>NUCLEOTIDE SEQUENCE [LARGE SCALE GENOMIC DNA]</scope>
    <source>
        <strain evidence="2 3">S-16</strain>
    </source>
</reference>
<organism evidence="2 3">
    <name type="scientific">Piscinibacter terrae</name>
    <dbReference type="NCBI Taxonomy" id="2496871"/>
    <lineage>
        <taxon>Bacteria</taxon>
        <taxon>Pseudomonadati</taxon>
        <taxon>Pseudomonadota</taxon>
        <taxon>Betaproteobacteria</taxon>
        <taxon>Burkholderiales</taxon>
        <taxon>Sphaerotilaceae</taxon>
        <taxon>Piscinibacter</taxon>
    </lineage>
</organism>
<dbReference type="EMBL" id="QUSW01000002">
    <property type="protein sequence ID" value="RQP25370.1"/>
    <property type="molecule type" value="Genomic_DNA"/>
</dbReference>
<evidence type="ECO:0000256" key="1">
    <source>
        <dbReference type="SAM" id="SignalP"/>
    </source>
</evidence>
<sequence>MRIRHTILVIAALTCAAPCFADGFVNVYEIPSSVSLNVITNQLYHEQLNKTLHHWDNYEAEQKRKRAAAAAGLPPAQATGAGIAELTKNLPKDQAEKGRAAYRQAFEFHEQVIKKFGLHSGDLGVAMASCIAGAWMAYHNKPFPDEHFLGLVNQMRQLVGSNDALRSVSAAERSSTYESLAVTGMILASSQITWQRNPQAAGADDLRLRMRQQGADTLTRMLQIDPERVGIGAAGVYALKG</sequence>
<dbReference type="Pfam" id="PF20388">
    <property type="entry name" value="DUF6683"/>
    <property type="match status" value="1"/>
</dbReference>
<keyword evidence="3" id="KW-1185">Reference proteome</keyword>
<feature type="signal peptide" evidence="1">
    <location>
        <begin position="1"/>
        <end position="21"/>
    </location>
</feature>
<dbReference type="RefSeq" id="WP_124540282.1">
    <property type="nucleotide sequence ID" value="NZ_QUSW01000002.1"/>
</dbReference>
<feature type="chain" id="PRO_5018062207" evidence="1">
    <location>
        <begin position="22"/>
        <end position="241"/>
    </location>
</feature>
<reference evidence="2 3" key="2">
    <citation type="submission" date="2018-12" db="EMBL/GenBank/DDBJ databases">
        <title>Rhizobacter gummiphilus sp. nov., a rubber-degrading bacterium isolated from the soil of a botanical garden in Japan.</title>
        <authorList>
            <person name="Shunsuke S.S."/>
        </authorList>
    </citation>
    <scope>NUCLEOTIDE SEQUENCE [LARGE SCALE GENOMIC DNA]</scope>
    <source>
        <strain evidence="2 3">S-16</strain>
    </source>
</reference>
<comment type="caution">
    <text evidence="2">The sequence shown here is derived from an EMBL/GenBank/DDBJ whole genome shotgun (WGS) entry which is preliminary data.</text>
</comment>
<proteinExistence type="predicted"/>
<accession>A0A3N7HSU7</accession>
<dbReference type="OrthoDB" id="8900041at2"/>
<keyword evidence="1" id="KW-0732">Signal</keyword>
<dbReference type="AlphaFoldDB" id="A0A3N7HSU7"/>
<evidence type="ECO:0000313" key="3">
    <source>
        <dbReference type="Proteomes" id="UP000267464"/>
    </source>
</evidence>
<evidence type="ECO:0000313" key="2">
    <source>
        <dbReference type="EMBL" id="RQP25370.1"/>
    </source>
</evidence>
<protein>
    <submittedName>
        <fullName evidence="2">Uncharacterized protein</fullName>
    </submittedName>
</protein>
<name>A0A3N7HSU7_9BURK</name>